<proteinExistence type="inferred from homology"/>
<evidence type="ECO:0000256" key="8">
    <source>
        <dbReference type="ARBA" id="ARBA00049336"/>
    </source>
</evidence>
<dbReference type="InterPro" id="IPR005907">
    <property type="entry name" value="G1P_thy_trans_s"/>
</dbReference>
<name>A0A1F5JHZ8_9BACT</name>
<evidence type="ECO:0000256" key="4">
    <source>
        <dbReference type="ARBA" id="ARBA00022679"/>
    </source>
</evidence>
<dbReference type="InterPro" id="IPR005908">
    <property type="entry name" value="G1P_thy_trans_l"/>
</dbReference>
<dbReference type="EC" id="2.7.7.24" evidence="3"/>
<dbReference type="SUPFAM" id="SSF53448">
    <property type="entry name" value="Nucleotide-diphospho-sugar transferases"/>
    <property type="match status" value="1"/>
</dbReference>
<evidence type="ECO:0000256" key="5">
    <source>
        <dbReference type="ARBA" id="ARBA00022695"/>
    </source>
</evidence>
<sequence length="360" mass="39814">MKAIIPTGGRGTRMRPLTFSTNKHFIPIANKPLIFYPIETVAEAGIKDIALTYNPGGLEEAKALLGDGSRWGISFTYVLQKEPKGLANIFQVCEEYLAGSPFVMHNGDNIFINGIKDLVVYFLKEKPNALVTVLAHKDNRRLGVPLFDEGGKFIQYIEKPENPPNNFGIPGLYFFDSNVFKCFKGKNAIRPSERGELEISAPYNWLIDQGFRVEALEYKGIWMDPGKFDDWLEANKYLLEHELEEIRESQIDSTSKISGKVSIGRDSVIINSQIEGPVIIGDNVTIKDSKIGPFTSISDKCDIAGSIVGSSILMGGVKILDVKLHPIEISLIGTDSEIIGVDGKEARTSLFVGEQCKIQI</sequence>
<keyword evidence="5" id="KW-0548">Nucleotidyltransferase</keyword>
<gene>
    <name evidence="10" type="ORF">A2867_01035</name>
</gene>
<evidence type="ECO:0000313" key="11">
    <source>
        <dbReference type="Proteomes" id="UP000177555"/>
    </source>
</evidence>
<dbReference type="InterPro" id="IPR029044">
    <property type="entry name" value="Nucleotide-diphossugar_trans"/>
</dbReference>
<dbReference type="NCBIfam" id="TIGR01208">
    <property type="entry name" value="rmlA_long"/>
    <property type="match status" value="1"/>
</dbReference>
<keyword evidence="6" id="KW-0479">Metal-binding</keyword>
<comment type="similarity">
    <text evidence="2">Belongs to the glucose-1-phosphate thymidylyltransferase family.</text>
</comment>
<evidence type="ECO:0000313" key="10">
    <source>
        <dbReference type="EMBL" id="OGE28120.1"/>
    </source>
</evidence>
<dbReference type="PANTHER" id="PTHR43532:SF1">
    <property type="entry name" value="GLUCOSE-1-PHOSPHATE THYMIDYLYLTRANSFERASE 1"/>
    <property type="match status" value="1"/>
</dbReference>
<evidence type="ECO:0000259" key="9">
    <source>
        <dbReference type="Pfam" id="PF00483"/>
    </source>
</evidence>
<dbReference type="InterPro" id="IPR005835">
    <property type="entry name" value="NTP_transferase_dom"/>
</dbReference>
<comment type="catalytic activity">
    <reaction evidence="8">
        <text>dTTP + alpha-D-glucose 1-phosphate + H(+) = dTDP-alpha-D-glucose + diphosphate</text>
        <dbReference type="Rhea" id="RHEA:15225"/>
        <dbReference type="ChEBI" id="CHEBI:15378"/>
        <dbReference type="ChEBI" id="CHEBI:33019"/>
        <dbReference type="ChEBI" id="CHEBI:37568"/>
        <dbReference type="ChEBI" id="CHEBI:57477"/>
        <dbReference type="ChEBI" id="CHEBI:58601"/>
        <dbReference type="EC" id="2.7.7.24"/>
    </reaction>
</comment>
<evidence type="ECO:0000256" key="6">
    <source>
        <dbReference type="ARBA" id="ARBA00022723"/>
    </source>
</evidence>
<dbReference type="GO" id="GO:0046872">
    <property type="term" value="F:metal ion binding"/>
    <property type="evidence" value="ECO:0007669"/>
    <property type="project" value="UniProtKB-KW"/>
</dbReference>
<evidence type="ECO:0000256" key="7">
    <source>
        <dbReference type="ARBA" id="ARBA00022842"/>
    </source>
</evidence>
<dbReference type="PANTHER" id="PTHR43532">
    <property type="entry name" value="GLUCOSE-1-PHOSPHATE THYMIDYLYLTRANSFERASE"/>
    <property type="match status" value="1"/>
</dbReference>
<comment type="caution">
    <text evidence="10">The sequence shown here is derived from an EMBL/GenBank/DDBJ whole genome shotgun (WGS) entry which is preliminary data.</text>
</comment>
<dbReference type="Gene3D" id="3.90.550.10">
    <property type="entry name" value="Spore Coat Polysaccharide Biosynthesis Protein SpsA, Chain A"/>
    <property type="match status" value="1"/>
</dbReference>
<keyword evidence="4 10" id="KW-0808">Transferase</keyword>
<evidence type="ECO:0000256" key="1">
    <source>
        <dbReference type="ARBA" id="ARBA00001946"/>
    </source>
</evidence>
<accession>A0A1F5JHZ8</accession>
<dbReference type="Pfam" id="PF00483">
    <property type="entry name" value="NTP_transferase"/>
    <property type="match status" value="1"/>
</dbReference>
<dbReference type="EMBL" id="MFCP01000021">
    <property type="protein sequence ID" value="OGE28120.1"/>
    <property type="molecule type" value="Genomic_DNA"/>
</dbReference>
<comment type="cofactor">
    <cofactor evidence="1">
        <name>Mg(2+)</name>
        <dbReference type="ChEBI" id="CHEBI:18420"/>
    </cofactor>
</comment>
<protein>
    <recommendedName>
        <fullName evidence="3">glucose-1-phosphate thymidylyltransferase</fullName>
        <ecNumber evidence="3">2.7.7.24</ecNumber>
    </recommendedName>
</protein>
<evidence type="ECO:0000256" key="2">
    <source>
        <dbReference type="ARBA" id="ARBA00010480"/>
    </source>
</evidence>
<dbReference type="Gene3D" id="2.160.10.10">
    <property type="entry name" value="Hexapeptide repeat proteins"/>
    <property type="match status" value="1"/>
</dbReference>
<dbReference type="AlphaFoldDB" id="A0A1F5JHZ8"/>
<keyword evidence="7" id="KW-0460">Magnesium</keyword>
<dbReference type="GO" id="GO:0008879">
    <property type="term" value="F:glucose-1-phosphate thymidylyltransferase activity"/>
    <property type="evidence" value="ECO:0007669"/>
    <property type="project" value="UniProtKB-EC"/>
</dbReference>
<reference evidence="10 11" key="1">
    <citation type="journal article" date="2016" name="Nat. Commun.">
        <title>Thousands of microbial genomes shed light on interconnected biogeochemical processes in an aquifer system.</title>
        <authorList>
            <person name="Anantharaman K."/>
            <person name="Brown C.T."/>
            <person name="Hug L.A."/>
            <person name="Sharon I."/>
            <person name="Castelle C.J."/>
            <person name="Probst A.J."/>
            <person name="Thomas B.C."/>
            <person name="Singh A."/>
            <person name="Wilkins M.J."/>
            <person name="Karaoz U."/>
            <person name="Brodie E.L."/>
            <person name="Williams K.H."/>
            <person name="Hubbard S.S."/>
            <person name="Banfield J.F."/>
        </authorList>
    </citation>
    <scope>NUCLEOTIDE SEQUENCE [LARGE SCALE GENOMIC DNA]</scope>
</reference>
<evidence type="ECO:0000256" key="3">
    <source>
        <dbReference type="ARBA" id="ARBA00012461"/>
    </source>
</evidence>
<feature type="domain" description="Nucleotidyl transferase" evidence="9">
    <location>
        <begin position="2"/>
        <end position="239"/>
    </location>
</feature>
<organism evidence="10 11">
    <name type="scientific">Candidatus Daviesbacteria bacterium RIFCSPHIGHO2_01_FULL_40_11</name>
    <dbReference type="NCBI Taxonomy" id="1797762"/>
    <lineage>
        <taxon>Bacteria</taxon>
        <taxon>Candidatus Daviesiibacteriota</taxon>
    </lineage>
</organism>
<dbReference type="Proteomes" id="UP000177555">
    <property type="component" value="Unassembled WGS sequence"/>
</dbReference>